<comment type="caution">
    <text evidence="3">The sequence shown here is derived from an EMBL/GenBank/DDBJ whole genome shotgun (WGS) entry which is preliminary data.</text>
</comment>
<proteinExistence type="predicted"/>
<dbReference type="AlphaFoldDB" id="A0AAV9VZV5"/>
<evidence type="ECO:0000313" key="3">
    <source>
        <dbReference type="EMBL" id="KAK6499690.1"/>
    </source>
</evidence>
<feature type="region of interest" description="Disordered" evidence="1">
    <location>
        <begin position="385"/>
        <end position="413"/>
    </location>
</feature>
<sequence length="487" mass="53598">MCLILNPRRRMLLPLAVGLLLSHTRYAVGQDVEELVYLTIKPATLGGLPPRPPGLLSEFWNGQDVVYVKENILQGDEMGMIDIGWVPEDSTPTVQTPEEVSENIIEAEGILSSEQQQVRERKAAQLDYYTLTKLRDPKNKDDATRFRLRFVANGHKFVWSPYVGLWTTWMAGSEKALFGLDQLREPIFKQDDNGVVRILGADSWDNFVCKTPFMDDSGAETQSESQGGPPAPVWWEFASLQHTVWTAGTFKVPRINESPIECIPTNLTLTPVPQTPITTGISAVPIPADVIPDVIQQDVILLDESESEYGLGPQVEVLSAGDMYQTDTPFQFYIEESDPLISDAPIGGQSNFYSHGGTAQALYEVEDNTSSDDDFGGGYDQYYGNLSPRPSEQVDNSQSGEQLQPLEIPESPARGALTRTNSLAMLEQGFPRLANKYHSTGELTNGPNGGLMKALVTKSDEILGNGPSGPPMKLMATKSDDVLRGWT</sequence>
<feature type="compositionally biased region" description="Polar residues" evidence="1">
    <location>
        <begin position="388"/>
        <end position="402"/>
    </location>
</feature>
<evidence type="ECO:0000256" key="2">
    <source>
        <dbReference type="SAM" id="SignalP"/>
    </source>
</evidence>
<name>A0AAV9VZV5_9PEZI</name>
<feature type="signal peptide" evidence="2">
    <location>
        <begin position="1"/>
        <end position="29"/>
    </location>
</feature>
<feature type="chain" id="PRO_5043440807" evidence="2">
    <location>
        <begin position="30"/>
        <end position="487"/>
    </location>
</feature>
<dbReference type="EMBL" id="JAVHJL010000007">
    <property type="protein sequence ID" value="KAK6499690.1"/>
    <property type="molecule type" value="Genomic_DNA"/>
</dbReference>
<keyword evidence="2" id="KW-0732">Signal</keyword>
<evidence type="ECO:0000256" key="1">
    <source>
        <dbReference type="SAM" id="MobiDB-lite"/>
    </source>
</evidence>
<evidence type="ECO:0000313" key="4">
    <source>
        <dbReference type="Proteomes" id="UP001370758"/>
    </source>
</evidence>
<feature type="compositionally biased region" description="Basic and acidic residues" evidence="1">
    <location>
        <begin position="478"/>
        <end position="487"/>
    </location>
</feature>
<organism evidence="3 4">
    <name type="scientific">Arthrobotrys musiformis</name>
    <dbReference type="NCBI Taxonomy" id="47236"/>
    <lineage>
        <taxon>Eukaryota</taxon>
        <taxon>Fungi</taxon>
        <taxon>Dikarya</taxon>
        <taxon>Ascomycota</taxon>
        <taxon>Pezizomycotina</taxon>
        <taxon>Orbiliomycetes</taxon>
        <taxon>Orbiliales</taxon>
        <taxon>Orbiliaceae</taxon>
        <taxon>Arthrobotrys</taxon>
    </lineage>
</organism>
<gene>
    <name evidence="3" type="ORF">TWF481_010051</name>
</gene>
<protein>
    <submittedName>
        <fullName evidence="3">Uncharacterized protein</fullName>
    </submittedName>
</protein>
<dbReference type="Proteomes" id="UP001370758">
    <property type="component" value="Unassembled WGS sequence"/>
</dbReference>
<feature type="region of interest" description="Disordered" evidence="1">
    <location>
        <begin position="464"/>
        <end position="487"/>
    </location>
</feature>
<accession>A0AAV9VZV5</accession>
<reference evidence="3 4" key="1">
    <citation type="submission" date="2023-08" db="EMBL/GenBank/DDBJ databases">
        <authorList>
            <person name="Palmer J.M."/>
        </authorList>
    </citation>
    <scope>NUCLEOTIDE SEQUENCE [LARGE SCALE GENOMIC DNA]</scope>
    <source>
        <strain evidence="3 4">TWF481</strain>
    </source>
</reference>
<keyword evidence="4" id="KW-1185">Reference proteome</keyword>